<evidence type="ECO:0000256" key="1">
    <source>
        <dbReference type="SAM" id="Phobius"/>
    </source>
</evidence>
<feature type="transmembrane region" description="Helical" evidence="1">
    <location>
        <begin position="99"/>
        <end position="121"/>
    </location>
</feature>
<dbReference type="Proteomes" id="UP000195985">
    <property type="component" value="Unassembled WGS sequence"/>
</dbReference>
<dbReference type="EMBL" id="FWEY01000002">
    <property type="protein sequence ID" value="SLM51106.1"/>
    <property type="molecule type" value="Genomic_DNA"/>
</dbReference>
<evidence type="ECO:0000313" key="2">
    <source>
        <dbReference type="EMBL" id="SLM51106.1"/>
    </source>
</evidence>
<accession>A0A1W1IDM1</accession>
<feature type="transmembrane region" description="Helical" evidence="1">
    <location>
        <begin position="133"/>
        <end position="160"/>
    </location>
</feature>
<name>A0A1W1IDM1_9LACT</name>
<protein>
    <submittedName>
        <fullName evidence="2">Uncharacterized protein</fullName>
    </submittedName>
</protein>
<evidence type="ECO:0000313" key="3">
    <source>
        <dbReference type="Proteomes" id="UP000195985"/>
    </source>
</evidence>
<keyword evidence="3" id="KW-1185">Reference proteome</keyword>
<keyword evidence="1" id="KW-1133">Transmembrane helix</keyword>
<sequence>MPRNRSIARELALGSGVPSALQREQPRGPAFVNCSERFATRTAEMSGFCQLFRVLCSTNSREVDLLSAVQYSKPPQQPTSSSITGFWYNKEEPPQKSRWLFFVLNNLIFGQIRIICIFWKSCFFSPGLDYWNNFLYIAIVSSNVGVNGFPGAQASIMAFLDR</sequence>
<organism evidence="2 3">
    <name type="scientific">Trichococcus pasteurii</name>
    <dbReference type="NCBI Taxonomy" id="43064"/>
    <lineage>
        <taxon>Bacteria</taxon>
        <taxon>Bacillati</taxon>
        <taxon>Bacillota</taxon>
        <taxon>Bacilli</taxon>
        <taxon>Lactobacillales</taxon>
        <taxon>Carnobacteriaceae</taxon>
        <taxon>Trichococcus</taxon>
    </lineage>
</organism>
<proteinExistence type="predicted"/>
<keyword evidence="1" id="KW-0472">Membrane</keyword>
<gene>
    <name evidence="2" type="ORF">TPAS_781</name>
</gene>
<keyword evidence="1" id="KW-0812">Transmembrane</keyword>
<dbReference type="AlphaFoldDB" id="A0A1W1IDM1"/>
<reference evidence="3" key="1">
    <citation type="submission" date="2016-04" db="EMBL/GenBank/DDBJ databases">
        <authorList>
            <person name="Strepis N."/>
        </authorList>
    </citation>
    <scope>NUCLEOTIDE SEQUENCE [LARGE SCALE GENOMIC DNA]</scope>
</reference>